<evidence type="ECO:0000256" key="3">
    <source>
        <dbReference type="ARBA" id="ARBA00023163"/>
    </source>
</evidence>
<accession>A0A7K3M416</accession>
<protein>
    <submittedName>
        <fullName evidence="6">TetR family transcriptional regulator</fullName>
    </submittedName>
</protein>
<dbReference type="GO" id="GO:0000976">
    <property type="term" value="F:transcription cis-regulatory region binding"/>
    <property type="evidence" value="ECO:0007669"/>
    <property type="project" value="TreeGrafter"/>
</dbReference>
<dbReference type="InterPro" id="IPR036271">
    <property type="entry name" value="Tet_transcr_reg_TetR-rel_C_sf"/>
</dbReference>
<dbReference type="InterPro" id="IPR050109">
    <property type="entry name" value="HTH-type_TetR-like_transc_reg"/>
</dbReference>
<dbReference type="Gene3D" id="1.10.10.60">
    <property type="entry name" value="Homeodomain-like"/>
    <property type="match status" value="1"/>
</dbReference>
<keyword evidence="1" id="KW-0805">Transcription regulation</keyword>
<evidence type="ECO:0000256" key="4">
    <source>
        <dbReference type="PROSITE-ProRule" id="PRU00335"/>
    </source>
</evidence>
<dbReference type="Pfam" id="PF02909">
    <property type="entry name" value="TetR_C_1"/>
    <property type="match status" value="1"/>
</dbReference>
<keyword evidence="2 4" id="KW-0238">DNA-binding</keyword>
<evidence type="ECO:0000256" key="1">
    <source>
        <dbReference type="ARBA" id="ARBA00023015"/>
    </source>
</evidence>
<sequence length="252" mass="28056">MTTEYSGSGDVSSSLELMWGLRERSTRGPKPGLTLPKIVEAAIEVADAEGLSALSMRRVATNLGVGTMSLYRYVPGKNELLDLMLDHVSGPDDILDYEPSSWRDLLNRMAHDTWQLCMRHPWYPFVDQARPLIGPNGLLGLEYIFRHLRGTGLGDQQLVMIIGLIDDFVTGMARTHISSKQAEERTGISNDEFWATQEPILSRAMESGQYPTMAGLDENTFAFGYEEHFEFGLARILDGLEVFIEGRPGAAK</sequence>
<feature type="domain" description="HTH tetR-type" evidence="5">
    <location>
        <begin position="32"/>
        <end position="92"/>
    </location>
</feature>
<dbReference type="SUPFAM" id="SSF48498">
    <property type="entry name" value="Tetracyclin repressor-like, C-terminal domain"/>
    <property type="match status" value="1"/>
</dbReference>
<dbReference type="PANTHER" id="PTHR30055">
    <property type="entry name" value="HTH-TYPE TRANSCRIPTIONAL REGULATOR RUTR"/>
    <property type="match status" value="1"/>
</dbReference>
<dbReference type="InterPro" id="IPR001647">
    <property type="entry name" value="HTH_TetR"/>
</dbReference>
<evidence type="ECO:0000313" key="6">
    <source>
        <dbReference type="EMBL" id="NDL57777.1"/>
    </source>
</evidence>
<dbReference type="GO" id="GO:0003700">
    <property type="term" value="F:DNA-binding transcription factor activity"/>
    <property type="evidence" value="ECO:0007669"/>
    <property type="project" value="TreeGrafter"/>
</dbReference>
<dbReference type="Gene3D" id="1.10.357.10">
    <property type="entry name" value="Tetracycline Repressor, domain 2"/>
    <property type="match status" value="1"/>
</dbReference>
<evidence type="ECO:0000256" key="2">
    <source>
        <dbReference type="ARBA" id="ARBA00023125"/>
    </source>
</evidence>
<dbReference type="PANTHER" id="PTHR30055:SF151">
    <property type="entry name" value="TRANSCRIPTIONAL REGULATORY PROTEIN"/>
    <property type="match status" value="1"/>
</dbReference>
<keyword evidence="7" id="KW-1185">Reference proteome</keyword>
<organism evidence="6 7">
    <name type="scientific">Phytoactinopolyspora mesophila</name>
    <dbReference type="NCBI Taxonomy" id="2650750"/>
    <lineage>
        <taxon>Bacteria</taxon>
        <taxon>Bacillati</taxon>
        <taxon>Actinomycetota</taxon>
        <taxon>Actinomycetes</taxon>
        <taxon>Jiangellales</taxon>
        <taxon>Jiangellaceae</taxon>
        <taxon>Phytoactinopolyspora</taxon>
    </lineage>
</organism>
<dbReference type="GO" id="GO:0045892">
    <property type="term" value="P:negative regulation of DNA-templated transcription"/>
    <property type="evidence" value="ECO:0007669"/>
    <property type="project" value="InterPro"/>
</dbReference>
<dbReference type="SUPFAM" id="SSF46689">
    <property type="entry name" value="Homeodomain-like"/>
    <property type="match status" value="1"/>
</dbReference>
<dbReference type="Pfam" id="PF00440">
    <property type="entry name" value="TetR_N"/>
    <property type="match status" value="1"/>
</dbReference>
<gene>
    <name evidence="6" type="ORF">F7O44_11890</name>
</gene>
<comment type="caution">
    <text evidence="6">The sequence shown here is derived from an EMBL/GenBank/DDBJ whole genome shotgun (WGS) entry which is preliminary data.</text>
</comment>
<keyword evidence="3" id="KW-0804">Transcription</keyword>
<proteinExistence type="predicted"/>
<reference evidence="6 7" key="1">
    <citation type="submission" date="2019-11" db="EMBL/GenBank/DDBJ databases">
        <authorList>
            <person name="Li X.-J."/>
            <person name="Feng X.-M."/>
        </authorList>
    </citation>
    <scope>NUCLEOTIDE SEQUENCE [LARGE SCALE GENOMIC DNA]</scope>
    <source>
        <strain evidence="6 7">XMNu-373</strain>
    </source>
</reference>
<dbReference type="AlphaFoldDB" id="A0A7K3M416"/>
<dbReference type="EMBL" id="WLZY01000003">
    <property type="protein sequence ID" value="NDL57777.1"/>
    <property type="molecule type" value="Genomic_DNA"/>
</dbReference>
<evidence type="ECO:0000313" key="7">
    <source>
        <dbReference type="Proteomes" id="UP000460435"/>
    </source>
</evidence>
<dbReference type="InterPro" id="IPR004111">
    <property type="entry name" value="Repressor_TetR_C"/>
</dbReference>
<dbReference type="PROSITE" id="PS50977">
    <property type="entry name" value="HTH_TETR_2"/>
    <property type="match status" value="1"/>
</dbReference>
<feature type="DNA-binding region" description="H-T-H motif" evidence="4">
    <location>
        <begin position="55"/>
        <end position="74"/>
    </location>
</feature>
<dbReference type="Proteomes" id="UP000460435">
    <property type="component" value="Unassembled WGS sequence"/>
</dbReference>
<dbReference type="InterPro" id="IPR009057">
    <property type="entry name" value="Homeodomain-like_sf"/>
</dbReference>
<name>A0A7K3M416_9ACTN</name>
<dbReference type="RefSeq" id="WP_162450437.1">
    <property type="nucleotide sequence ID" value="NZ_WLZY01000003.1"/>
</dbReference>
<evidence type="ECO:0000259" key="5">
    <source>
        <dbReference type="PROSITE" id="PS50977"/>
    </source>
</evidence>